<dbReference type="Proteomes" id="UP000522007">
    <property type="component" value="Unassembled WGS sequence"/>
</dbReference>
<name>A0A7X0T5L3_LISWE</name>
<evidence type="ECO:0000313" key="1">
    <source>
        <dbReference type="EMBL" id="MBC1323051.1"/>
    </source>
</evidence>
<evidence type="ECO:0000313" key="2">
    <source>
        <dbReference type="Proteomes" id="UP000522007"/>
    </source>
</evidence>
<gene>
    <name evidence="1" type="ORF">HB853_08850</name>
</gene>
<dbReference type="AlphaFoldDB" id="A0A7X0T5L3"/>
<dbReference type="InterPro" id="IPR021739">
    <property type="entry name" value="SaV-like"/>
</dbReference>
<dbReference type="EMBL" id="JAAROP010000008">
    <property type="protein sequence ID" value="MBC1323051.1"/>
    <property type="molecule type" value="Genomic_DNA"/>
</dbReference>
<proteinExistence type="predicted"/>
<accession>A0A7X0T5L3</accession>
<sequence length="172" mass="20173">MRTVIQLASVNDYVGYMVYMHKKGYKWADGTPLVLVSLARYHKYGHGTYVREFHESKEIRWLPNNYIELTPGTEVIPYIEKTNYFDTHEPIKCDLPPEKESKDDIYHPNHYTSGGIEPIQYIQSHNMNYEKGNVIKYITRAGKKEGESEIKDLKKAQNYIQLLIKKLEGEEK</sequence>
<dbReference type="Pfam" id="PF11753">
    <property type="entry name" value="DUF3310"/>
    <property type="match status" value="1"/>
</dbReference>
<reference evidence="1 2" key="1">
    <citation type="submission" date="2020-03" db="EMBL/GenBank/DDBJ databases">
        <title>Soil Listeria distribution.</title>
        <authorList>
            <person name="Liao J."/>
            <person name="Wiedmann M."/>
        </authorList>
    </citation>
    <scope>NUCLEOTIDE SEQUENCE [LARGE SCALE GENOMIC DNA]</scope>
    <source>
        <strain evidence="1 2">FSL L7-1829</strain>
    </source>
</reference>
<comment type="caution">
    <text evidence="1">The sequence shown here is derived from an EMBL/GenBank/DDBJ whole genome shotgun (WGS) entry which is preliminary data.</text>
</comment>
<protein>
    <submittedName>
        <fullName evidence="1">DUF3310 domain-containing protein</fullName>
    </submittedName>
</protein>
<organism evidence="1 2">
    <name type="scientific">Listeria welshimeri</name>
    <dbReference type="NCBI Taxonomy" id="1643"/>
    <lineage>
        <taxon>Bacteria</taxon>
        <taxon>Bacillati</taxon>
        <taxon>Bacillota</taxon>
        <taxon>Bacilli</taxon>
        <taxon>Bacillales</taxon>
        <taxon>Listeriaceae</taxon>
        <taxon>Listeria</taxon>
    </lineage>
</organism>